<dbReference type="Proteomes" id="UP001057402">
    <property type="component" value="Chromosome 4"/>
</dbReference>
<organism evidence="1 2">
    <name type="scientific">Melastoma candidum</name>
    <dbReference type="NCBI Taxonomy" id="119954"/>
    <lineage>
        <taxon>Eukaryota</taxon>
        <taxon>Viridiplantae</taxon>
        <taxon>Streptophyta</taxon>
        <taxon>Embryophyta</taxon>
        <taxon>Tracheophyta</taxon>
        <taxon>Spermatophyta</taxon>
        <taxon>Magnoliopsida</taxon>
        <taxon>eudicotyledons</taxon>
        <taxon>Gunneridae</taxon>
        <taxon>Pentapetalae</taxon>
        <taxon>rosids</taxon>
        <taxon>malvids</taxon>
        <taxon>Myrtales</taxon>
        <taxon>Melastomataceae</taxon>
        <taxon>Melastomatoideae</taxon>
        <taxon>Melastomateae</taxon>
        <taxon>Melastoma</taxon>
    </lineage>
</organism>
<name>A0ACB9REW3_9MYRT</name>
<sequence length="186" mass="20606">MIAAIFTIYVSFAESEEERIVREFAFLLDANEAYANTVLCGNLLNLLGIQGGKVLVTSPFDLIFIHFGASECAGGTEEEDRASGTEYVNSLVGHNAFDSTWIRNQFQAPSFPQAILCEGSSREKASCITSHASCPWQEAVTLRDIHMAELFSFDDFKERVWNLVIPADGMLHEIAFKLSKAPNLSF</sequence>
<dbReference type="EMBL" id="CM042883">
    <property type="protein sequence ID" value="KAI4376982.1"/>
    <property type="molecule type" value="Genomic_DNA"/>
</dbReference>
<gene>
    <name evidence="1" type="ORF">MLD38_014681</name>
</gene>
<accession>A0ACB9REW3</accession>
<reference evidence="2" key="1">
    <citation type="journal article" date="2023" name="Front. Plant Sci.">
        <title>Chromosomal-level genome assembly of Melastoma candidum provides insights into trichome evolution.</title>
        <authorList>
            <person name="Zhong Y."/>
            <person name="Wu W."/>
            <person name="Sun C."/>
            <person name="Zou P."/>
            <person name="Liu Y."/>
            <person name="Dai S."/>
            <person name="Zhou R."/>
        </authorList>
    </citation>
    <scope>NUCLEOTIDE SEQUENCE [LARGE SCALE GENOMIC DNA]</scope>
</reference>
<evidence type="ECO:0000313" key="2">
    <source>
        <dbReference type="Proteomes" id="UP001057402"/>
    </source>
</evidence>
<comment type="caution">
    <text evidence="1">The sequence shown here is derived from an EMBL/GenBank/DDBJ whole genome shotgun (WGS) entry which is preliminary data.</text>
</comment>
<keyword evidence="2" id="KW-1185">Reference proteome</keyword>
<proteinExistence type="predicted"/>
<protein>
    <submittedName>
        <fullName evidence="1">Uncharacterized protein</fullName>
    </submittedName>
</protein>
<evidence type="ECO:0000313" key="1">
    <source>
        <dbReference type="EMBL" id="KAI4376982.1"/>
    </source>
</evidence>